<feature type="region of interest" description="Disordered" evidence="1">
    <location>
        <begin position="1"/>
        <end position="21"/>
    </location>
</feature>
<dbReference type="NCBIfam" id="NF005677">
    <property type="entry name" value="PRK07471.1"/>
    <property type="match status" value="1"/>
</dbReference>
<evidence type="ECO:0000259" key="2">
    <source>
        <dbReference type="SMART" id="SM00382"/>
    </source>
</evidence>
<name>A0A222E9N4_9RHOB</name>
<dbReference type="Gene3D" id="3.40.50.300">
    <property type="entry name" value="P-loop containing nucleotide triphosphate hydrolases"/>
    <property type="match status" value="1"/>
</dbReference>
<dbReference type="KEGG" id="aht:ANTHELSMS3_04186"/>
<dbReference type="OrthoDB" id="9811073at2"/>
<dbReference type="SMART" id="SM00382">
    <property type="entry name" value="AAA"/>
    <property type="match status" value="1"/>
</dbReference>
<proteinExistence type="predicted"/>
<dbReference type="RefSeq" id="WP_094036500.1">
    <property type="nucleotide sequence ID" value="NZ_CP022540.1"/>
</dbReference>
<dbReference type="EC" id="2.7.7.7" evidence="3"/>
<dbReference type="InterPro" id="IPR003593">
    <property type="entry name" value="AAA+_ATPase"/>
</dbReference>
<dbReference type="PANTHER" id="PTHR11669:SF8">
    <property type="entry name" value="DNA POLYMERASE III SUBUNIT DELTA"/>
    <property type="match status" value="1"/>
</dbReference>
<dbReference type="PANTHER" id="PTHR11669">
    <property type="entry name" value="REPLICATION FACTOR C / DNA POLYMERASE III GAMMA-TAU SUBUNIT"/>
    <property type="match status" value="1"/>
</dbReference>
<dbReference type="Pfam" id="PF13177">
    <property type="entry name" value="DNA_pol3_delta2"/>
    <property type="match status" value="1"/>
</dbReference>
<evidence type="ECO:0000313" key="4">
    <source>
        <dbReference type="Proteomes" id="UP000203589"/>
    </source>
</evidence>
<dbReference type="AlphaFoldDB" id="A0A222E9N4"/>
<evidence type="ECO:0000256" key="1">
    <source>
        <dbReference type="SAM" id="MobiDB-lite"/>
    </source>
</evidence>
<dbReference type="GO" id="GO:0003887">
    <property type="term" value="F:DNA-directed DNA polymerase activity"/>
    <property type="evidence" value="ECO:0007669"/>
    <property type="project" value="UniProtKB-EC"/>
</dbReference>
<feature type="domain" description="AAA+ ATPase" evidence="2">
    <location>
        <begin position="44"/>
        <end position="217"/>
    </location>
</feature>
<dbReference type="InterPro" id="IPR027417">
    <property type="entry name" value="P-loop_NTPase"/>
</dbReference>
<dbReference type="InterPro" id="IPR050238">
    <property type="entry name" value="DNA_Rep/Repair_Clamp_Loader"/>
</dbReference>
<dbReference type="GO" id="GO:0009360">
    <property type="term" value="C:DNA polymerase III complex"/>
    <property type="evidence" value="ECO:0007669"/>
    <property type="project" value="TreeGrafter"/>
</dbReference>
<sequence length="382" mass="40798">MSDLADLPEPDRLTGAPHPRETARVIGQSEAEQTFLTAYTSGRLHHGWLLTGPRGTGKATLAWEIARFLLATPPDEGDGLFGAPPPPDTLHIDPEHPVARRMLALSEPGLFLLRRGGAGSTDTERDKALKEGRFSDVIRVDEIRKLNAFFGLSAADGGRRVVIVDSADEMTNQAANALLKMLEEPPARTTLLLLSHQPARLLPTIRSRCRTLRLAPLPPEDMAQALAQAGAEVAPNDVAPLTTLAEGSVGAAMRLLTLDGLALYREILKLLSGLPALDRAALLSLADSCAGKGKESRLDLVLTLADQLAARLARTGVTGHPPPEIMSGEGDMLTRLAPDPAAGRRWANVSQEAGDRARHARAVNIDPAALITDLFLHLQKAA</sequence>
<keyword evidence="3" id="KW-0548">Nucleotidyltransferase</keyword>
<protein>
    <submittedName>
        <fullName evidence="3">DNA polymerase III subunit gamma/tau</fullName>
        <ecNumber evidence="3">2.7.7.7</ecNumber>
    </submittedName>
</protein>
<dbReference type="SUPFAM" id="SSF52540">
    <property type="entry name" value="P-loop containing nucleoside triphosphate hydrolases"/>
    <property type="match status" value="1"/>
</dbReference>
<organism evidence="3 4">
    <name type="scientific">Antarctobacter heliothermus</name>
    <dbReference type="NCBI Taxonomy" id="74033"/>
    <lineage>
        <taxon>Bacteria</taxon>
        <taxon>Pseudomonadati</taxon>
        <taxon>Pseudomonadota</taxon>
        <taxon>Alphaproteobacteria</taxon>
        <taxon>Rhodobacterales</taxon>
        <taxon>Roseobacteraceae</taxon>
        <taxon>Antarctobacter</taxon>
    </lineage>
</organism>
<keyword evidence="4" id="KW-1185">Reference proteome</keyword>
<gene>
    <name evidence="3" type="ORF">ANTHELSMS3_04186</name>
</gene>
<evidence type="ECO:0000313" key="3">
    <source>
        <dbReference type="EMBL" id="ASP22790.1"/>
    </source>
</evidence>
<dbReference type="Proteomes" id="UP000203589">
    <property type="component" value="Chromosome"/>
</dbReference>
<dbReference type="GO" id="GO:0006261">
    <property type="term" value="P:DNA-templated DNA replication"/>
    <property type="evidence" value="ECO:0007669"/>
    <property type="project" value="TreeGrafter"/>
</dbReference>
<keyword evidence="3" id="KW-0808">Transferase</keyword>
<accession>A0A222E9N4</accession>
<reference evidence="3 4" key="1">
    <citation type="submission" date="2017-07" db="EMBL/GenBank/DDBJ databases">
        <title>Genome Sequence of Antarctobacter heliothermus Strain SMS3 Isolated from a culture of the Diatom Skeletonema marinoi.</title>
        <authorList>
            <person name="Topel M."/>
            <person name="Pinder M.I.M."/>
            <person name="Johansson O.N."/>
            <person name="Kourtchenko O."/>
            <person name="Godhe A."/>
            <person name="Clarke A.K."/>
        </authorList>
    </citation>
    <scope>NUCLEOTIDE SEQUENCE [LARGE SCALE GENOMIC DNA]</scope>
    <source>
        <strain evidence="3 4">SMS3</strain>
    </source>
</reference>
<dbReference type="EMBL" id="CP022540">
    <property type="protein sequence ID" value="ASP22790.1"/>
    <property type="molecule type" value="Genomic_DNA"/>
</dbReference>